<evidence type="ECO:0000313" key="2">
    <source>
        <dbReference type="Proteomes" id="UP000768646"/>
    </source>
</evidence>
<proteinExistence type="predicted"/>
<organism evidence="1 2">
    <name type="scientific">Pneumocystis oryctolagi</name>
    <dbReference type="NCBI Taxonomy" id="42067"/>
    <lineage>
        <taxon>Eukaryota</taxon>
        <taxon>Fungi</taxon>
        <taxon>Dikarya</taxon>
        <taxon>Ascomycota</taxon>
        <taxon>Taphrinomycotina</taxon>
        <taxon>Pneumocystomycetes</taxon>
        <taxon>Pneumocystaceae</taxon>
        <taxon>Pneumocystis</taxon>
    </lineage>
</organism>
<accession>A0ACB7CDF0</accession>
<dbReference type="Proteomes" id="UP000768646">
    <property type="component" value="Unassembled WGS sequence"/>
</dbReference>
<comment type="caution">
    <text evidence="1">The sequence shown here is derived from an EMBL/GenBank/DDBJ whole genome shotgun (WGS) entry which is preliminary data.</text>
</comment>
<reference evidence="1 2" key="1">
    <citation type="journal article" date="2021" name="Commun. Biol.">
        <title>Genomic insights into the host specific adaptation of the Pneumocystis genus.</title>
        <authorList>
            <person name="Cisse O.H."/>
            <person name="Ma L."/>
            <person name="Dekker J.P."/>
            <person name="Khil P.P."/>
            <person name="Youn J.-H."/>
            <person name="Brenchley J.M."/>
            <person name="Blair R."/>
            <person name="Pahar B."/>
            <person name="Chabe M."/>
            <person name="Van Rompay K.K.A."/>
            <person name="Keesler R."/>
            <person name="Sukura A."/>
            <person name="Hirsch V."/>
            <person name="Kutty G."/>
            <person name="Liu Y."/>
            <person name="Peng L."/>
            <person name="Chen J."/>
            <person name="Song J."/>
            <person name="Weissenbacher-Lang C."/>
            <person name="Xu J."/>
            <person name="Upham N.S."/>
            <person name="Stajich J.E."/>
            <person name="Cuomo C.A."/>
            <person name="Cushion M.T."/>
            <person name="Kovacs J.A."/>
        </authorList>
    </citation>
    <scope>NUCLEOTIDE SEQUENCE [LARGE SCALE GENOMIC DNA]</scope>
    <source>
        <strain evidence="1 2">RABM</strain>
    </source>
</reference>
<evidence type="ECO:0000313" key="1">
    <source>
        <dbReference type="EMBL" id="KAG4305080.1"/>
    </source>
</evidence>
<keyword evidence="2" id="KW-1185">Reference proteome</keyword>
<protein>
    <submittedName>
        <fullName evidence="1">Uncharacterized protein</fullName>
    </submittedName>
</protein>
<name>A0ACB7CDF0_9ASCO</name>
<gene>
    <name evidence="1" type="ORF">PORY_001250</name>
</gene>
<dbReference type="EMBL" id="JABTEG010000004">
    <property type="protein sequence ID" value="KAG4305080.1"/>
    <property type="molecule type" value="Genomic_DNA"/>
</dbReference>
<sequence length="545" mass="63089">MYFNVENGQESFEAFKRKHLRQNREIIRLNMLQSVKVRQLEIETGRLLQENFELRASLISLQEQHEKEKKKAQFEKLKILKKTLENKLSEITDIVQNILPEPSSIENLRTEKKSEKMNGSVSSLNSIQIETCLNEKSKKKIGVKRMEKNIKKNYNQSLHNRQTDINFDINSTCSNMINSSNNDPANESLDSDDSSFIYIEKNAFNCIDKNAELKQIEKEKVHDRKKIHRSAEENDAFGSFIYTKPKTIVENNKQIEQFLETSNCKKAKNINIGKENIIEHEISSKEINIDNNLIENIKTKETVPRKILESKPSIANKKIQSENELKTLEKIKTKDSNLHSPEISNSLSPEKRTGRTKKAINYALPSLKTKMRRDYMPVEEENMNKCYSRKKVSEDQSRNTSTESNIKSLSKKEKNTDISFSSQTKCEKMPSVVISKPSLSKHNSPTSSTDSQKKFKSKNQYTFKSPIKLDSKKVVHDLSSPIGTDDNIFCMNKKTTDNIKSQLYEDKRQKIEELSKLRNSISLISEYKDIQNQSEILERRKSMLA</sequence>